<dbReference type="Proteomes" id="UP000239724">
    <property type="component" value="Unassembled WGS sequence"/>
</dbReference>
<reference evidence="12 13" key="1">
    <citation type="journal article" date="2018" name="Arch. Microbiol.">
        <title>New insights into the metabolic potential of the phototrophic purple bacterium Rhodopila globiformis DSM 161(T) from its draft genome sequence and evidence for a vanadium-dependent nitrogenase.</title>
        <authorList>
            <person name="Imhoff J.F."/>
            <person name="Rahn T."/>
            <person name="Kunzel S."/>
            <person name="Neulinger S.C."/>
        </authorList>
    </citation>
    <scope>NUCLEOTIDE SEQUENCE [LARGE SCALE GENOMIC DNA]</scope>
    <source>
        <strain evidence="12 13">DSM 161</strain>
    </source>
</reference>
<dbReference type="Pfam" id="PF02367">
    <property type="entry name" value="TsaE"/>
    <property type="match status" value="1"/>
</dbReference>
<evidence type="ECO:0000313" key="12">
    <source>
        <dbReference type="EMBL" id="PPQ29729.1"/>
    </source>
</evidence>
<keyword evidence="6" id="KW-0479">Metal-binding</keyword>
<keyword evidence="7" id="KW-0547">Nucleotide-binding</keyword>
<feature type="compositionally biased region" description="Pro residues" evidence="11">
    <location>
        <begin position="159"/>
        <end position="174"/>
    </location>
</feature>
<comment type="caution">
    <text evidence="12">The sequence shown here is derived from an EMBL/GenBank/DDBJ whole genome shotgun (WGS) entry which is preliminary data.</text>
</comment>
<gene>
    <name evidence="12" type="ORF">CCS01_20780</name>
</gene>
<evidence type="ECO:0000256" key="2">
    <source>
        <dbReference type="ARBA" id="ARBA00007599"/>
    </source>
</evidence>
<dbReference type="Gene3D" id="3.40.50.300">
    <property type="entry name" value="P-loop containing nucleotide triphosphate hydrolases"/>
    <property type="match status" value="1"/>
</dbReference>
<sequence>MSAPSSRTVALADLSATEALAARLAGLAKPGDSILLEGDLGAGKTAFARAFLRAASGDPVLEVPSPTFTLVQTYETKIGPVFHYDLWRLDGSDSLAELDWDDARDGIVLVEWPDRLGPLRPADALVIAFRLGEGEAREATLTGWAERVGPVVAMSPGPSGRPSPSSPSWQPPALSPSGQSAPSSPLGRSAPPSPLGRSAPPSPSWPGVSRPSTPRRRSADGRDTPGHDDKDEAGHADGHPNT</sequence>
<keyword evidence="13" id="KW-1185">Reference proteome</keyword>
<organism evidence="12 13">
    <name type="scientific">Rhodopila globiformis</name>
    <name type="common">Rhodopseudomonas globiformis</name>
    <dbReference type="NCBI Taxonomy" id="1071"/>
    <lineage>
        <taxon>Bacteria</taxon>
        <taxon>Pseudomonadati</taxon>
        <taxon>Pseudomonadota</taxon>
        <taxon>Alphaproteobacteria</taxon>
        <taxon>Acetobacterales</taxon>
        <taxon>Acetobacteraceae</taxon>
        <taxon>Rhodopila</taxon>
    </lineage>
</organism>
<comment type="subcellular location">
    <subcellularLocation>
        <location evidence="1">Cytoplasm</location>
    </subcellularLocation>
</comment>
<feature type="compositionally biased region" description="Basic and acidic residues" evidence="11">
    <location>
        <begin position="217"/>
        <end position="242"/>
    </location>
</feature>
<protein>
    <recommendedName>
        <fullName evidence="3">tRNA threonylcarbamoyladenosine biosynthesis protein TsaE</fullName>
    </recommendedName>
    <alternativeName>
        <fullName evidence="10">t(6)A37 threonylcarbamoyladenosine biosynthesis protein TsaE</fullName>
    </alternativeName>
</protein>
<evidence type="ECO:0000313" key="13">
    <source>
        <dbReference type="Proteomes" id="UP000239724"/>
    </source>
</evidence>
<dbReference type="GO" id="GO:0002949">
    <property type="term" value="P:tRNA threonylcarbamoyladenosine modification"/>
    <property type="evidence" value="ECO:0007669"/>
    <property type="project" value="InterPro"/>
</dbReference>
<evidence type="ECO:0000256" key="4">
    <source>
        <dbReference type="ARBA" id="ARBA00022490"/>
    </source>
</evidence>
<dbReference type="GO" id="GO:0046872">
    <property type="term" value="F:metal ion binding"/>
    <property type="evidence" value="ECO:0007669"/>
    <property type="project" value="UniProtKB-KW"/>
</dbReference>
<accession>A0A2S6N549</accession>
<keyword evidence="8" id="KW-0067">ATP-binding</keyword>
<dbReference type="AlphaFoldDB" id="A0A2S6N549"/>
<keyword evidence="9" id="KW-0460">Magnesium</keyword>
<evidence type="ECO:0000256" key="6">
    <source>
        <dbReference type="ARBA" id="ARBA00022723"/>
    </source>
</evidence>
<keyword evidence="4" id="KW-0963">Cytoplasm</keyword>
<evidence type="ECO:0000256" key="7">
    <source>
        <dbReference type="ARBA" id="ARBA00022741"/>
    </source>
</evidence>
<feature type="region of interest" description="Disordered" evidence="11">
    <location>
        <begin position="152"/>
        <end position="242"/>
    </location>
</feature>
<dbReference type="InterPro" id="IPR003442">
    <property type="entry name" value="T6A_TsaE"/>
</dbReference>
<evidence type="ECO:0000256" key="8">
    <source>
        <dbReference type="ARBA" id="ARBA00022840"/>
    </source>
</evidence>
<dbReference type="InterPro" id="IPR027417">
    <property type="entry name" value="P-loop_NTPase"/>
</dbReference>
<evidence type="ECO:0000256" key="1">
    <source>
        <dbReference type="ARBA" id="ARBA00004496"/>
    </source>
</evidence>
<comment type="similarity">
    <text evidence="2">Belongs to the TsaE family.</text>
</comment>
<keyword evidence="12" id="KW-0808">Transferase</keyword>
<dbReference type="PANTHER" id="PTHR33540:SF2">
    <property type="entry name" value="TRNA THREONYLCARBAMOYLADENOSINE BIOSYNTHESIS PROTEIN TSAE"/>
    <property type="match status" value="1"/>
</dbReference>
<evidence type="ECO:0000256" key="11">
    <source>
        <dbReference type="SAM" id="MobiDB-lite"/>
    </source>
</evidence>
<dbReference type="OrthoDB" id="9800307at2"/>
<evidence type="ECO:0000256" key="5">
    <source>
        <dbReference type="ARBA" id="ARBA00022694"/>
    </source>
</evidence>
<evidence type="ECO:0000256" key="9">
    <source>
        <dbReference type="ARBA" id="ARBA00022842"/>
    </source>
</evidence>
<evidence type="ECO:0000256" key="10">
    <source>
        <dbReference type="ARBA" id="ARBA00032441"/>
    </source>
</evidence>
<keyword evidence="5" id="KW-0819">tRNA processing</keyword>
<evidence type="ECO:0000256" key="3">
    <source>
        <dbReference type="ARBA" id="ARBA00019010"/>
    </source>
</evidence>
<dbReference type="EMBL" id="NHRY01000221">
    <property type="protein sequence ID" value="PPQ29729.1"/>
    <property type="molecule type" value="Genomic_DNA"/>
</dbReference>
<dbReference type="SUPFAM" id="SSF52540">
    <property type="entry name" value="P-loop containing nucleoside triphosphate hydrolases"/>
    <property type="match status" value="1"/>
</dbReference>
<dbReference type="GO" id="GO:0016740">
    <property type="term" value="F:transferase activity"/>
    <property type="evidence" value="ECO:0007669"/>
    <property type="project" value="UniProtKB-KW"/>
</dbReference>
<dbReference type="NCBIfam" id="TIGR00150">
    <property type="entry name" value="T6A_YjeE"/>
    <property type="match status" value="1"/>
</dbReference>
<name>A0A2S6N549_RHOGL</name>
<dbReference type="PANTHER" id="PTHR33540">
    <property type="entry name" value="TRNA THREONYLCARBAMOYLADENOSINE BIOSYNTHESIS PROTEIN TSAE"/>
    <property type="match status" value="1"/>
</dbReference>
<dbReference type="GO" id="GO:0005737">
    <property type="term" value="C:cytoplasm"/>
    <property type="evidence" value="ECO:0007669"/>
    <property type="project" value="UniProtKB-SubCell"/>
</dbReference>
<proteinExistence type="inferred from homology"/>
<dbReference type="GO" id="GO:0005524">
    <property type="term" value="F:ATP binding"/>
    <property type="evidence" value="ECO:0007669"/>
    <property type="project" value="UniProtKB-KW"/>
</dbReference>